<accession>A0ABW6HR58</accession>
<proteinExistence type="predicted"/>
<protein>
    <recommendedName>
        <fullName evidence="3">YopX protein domain-containing protein</fullName>
    </recommendedName>
</protein>
<keyword evidence="2" id="KW-1185">Reference proteome</keyword>
<evidence type="ECO:0000313" key="1">
    <source>
        <dbReference type="EMBL" id="MFE3866486.1"/>
    </source>
</evidence>
<name>A0ABW6HR58_9FLAO</name>
<organism evidence="1 2">
    <name type="scientific">Flavobacterium xylosi</name>
    <dbReference type="NCBI Taxonomy" id="3230415"/>
    <lineage>
        <taxon>Bacteria</taxon>
        <taxon>Pseudomonadati</taxon>
        <taxon>Bacteroidota</taxon>
        <taxon>Flavobacteriia</taxon>
        <taxon>Flavobacteriales</taxon>
        <taxon>Flavobacteriaceae</taxon>
        <taxon>Flavobacterium</taxon>
    </lineage>
</organism>
<sequence>MINIKDCKSGYILKGQENHKAKIVDGHNERGHFIIFYDYLNGYDFVGAMITTTDYNGINEPMQENYFNEVNEYGDKCTVVYSNSFLVPAKLHKFHSMGEFEFVGQLTDLGISFMVKIIGNLDIMTWDDYKLT</sequence>
<evidence type="ECO:0000313" key="2">
    <source>
        <dbReference type="Proteomes" id="UP001600109"/>
    </source>
</evidence>
<dbReference type="EMBL" id="JBHZPZ010000001">
    <property type="protein sequence ID" value="MFE3866486.1"/>
    <property type="molecule type" value="Genomic_DNA"/>
</dbReference>
<dbReference type="Proteomes" id="UP001600109">
    <property type="component" value="Unassembled WGS sequence"/>
</dbReference>
<evidence type="ECO:0008006" key="3">
    <source>
        <dbReference type="Google" id="ProtNLM"/>
    </source>
</evidence>
<dbReference type="RefSeq" id="WP_379853142.1">
    <property type="nucleotide sequence ID" value="NZ_JBHZPZ010000001.1"/>
</dbReference>
<comment type="caution">
    <text evidence="1">The sequence shown here is derived from an EMBL/GenBank/DDBJ whole genome shotgun (WGS) entry which is preliminary data.</text>
</comment>
<gene>
    <name evidence="1" type="ORF">ACFX5E_00185</name>
</gene>
<reference evidence="1 2" key="1">
    <citation type="submission" date="2024-06" db="EMBL/GenBank/DDBJ databases">
        <title>Flavobacterium spp. isolated from glacier.</title>
        <authorList>
            <person name="Han D."/>
        </authorList>
    </citation>
    <scope>NUCLEOTIDE SEQUENCE [LARGE SCALE GENOMIC DNA]</scope>
    <source>
        <strain evidence="1 2">LS2P90</strain>
    </source>
</reference>